<evidence type="ECO:0000313" key="1">
    <source>
        <dbReference type="EMBL" id="MBU2667535.1"/>
    </source>
</evidence>
<sequence length="167" mass="18272">MDQQTLWAWLHPHLGTTTGGGRAPREYVAALRGAARALDADPSWRKWWEQTGLLACELGIVVEGRLDHLRPSADLRRLDDCLLANFTCALSADTGPGGCTRAAVDEVREMFEVIRQALALPALPPVPPVPALPTDLADMPITAKRLPEAPHEPEQQGHLTLIQEFFA</sequence>
<proteinExistence type="predicted"/>
<organism evidence="1 2">
    <name type="scientific">Paractinoplanes bogorensis</name>
    <dbReference type="NCBI Taxonomy" id="1610840"/>
    <lineage>
        <taxon>Bacteria</taxon>
        <taxon>Bacillati</taxon>
        <taxon>Actinomycetota</taxon>
        <taxon>Actinomycetes</taxon>
        <taxon>Micromonosporales</taxon>
        <taxon>Micromonosporaceae</taxon>
        <taxon>Paractinoplanes</taxon>
    </lineage>
</organism>
<comment type="caution">
    <text evidence="1">The sequence shown here is derived from an EMBL/GenBank/DDBJ whole genome shotgun (WGS) entry which is preliminary data.</text>
</comment>
<dbReference type="EMBL" id="JAHKKG010000009">
    <property type="protein sequence ID" value="MBU2667535.1"/>
    <property type="molecule type" value="Genomic_DNA"/>
</dbReference>
<protein>
    <submittedName>
        <fullName evidence="1">Uncharacterized protein</fullName>
    </submittedName>
</protein>
<gene>
    <name evidence="1" type="ORF">KOI35_28880</name>
</gene>
<name>A0ABS5YVT8_9ACTN</name>
<evidence type="ECO:0000313" key="2">
    <source>
        <dbReference type="Proteomes" id="UP001519654"/>
    </source>
</evidence>
<reference evidence="1 2" key="1">
    <citation type="submission" date="2021-06" db="EMBL/GenBank/DDBJ databases">
        <title>Actinoplanes lichenicola sp. nov., and Actinoplanes ovalisporus sp. nov., isolated from lichen in Thailand.</title>
        <authorList>
            <person name="Saeng-In P."/>
            <person name="Kanchanasin P."/>
            <person name="Yuki M."/>
            <person name="Kudo T."/>
            <person name="Ohkuma M."/>
            <person name="Phongsopitanun W."/>
            <person name="Tanasupawat S."/>
        </authorList>
    </citation>
    <scope>NUCLEOTIDE SEQUENCE [LARGE SCALE GENOMIC DNA]</scope>
    <source>
        <strain evidence="1 2">NBRC 110975</strain>
    </source>
</reference>
<dbReference type="RefSeq" id="WP_215791790.1">
    <property type="nucleotide sequence ID" value="NZ_JAHKKG010000009.1"/>
</dbReference>
<keyword evidence="2" id="KW-1185">Reference proteome</keyword>
<accession>A0ABS5YVT8</accession>
<dbReference type="Proteomes" id="UP001519654">
    <property type="component" value="Unassembled WGS sequence"/>
</dbReference>